<dbReference type="Proteomes" id="UP000038045">
    <property type="component" value="Unplaced"/>
</dbReference>
<proteinExistence type="predicted"/>
<protein>
    <submittedName>
        <fullName evidence="2">Uncharacterized protein</fullName>
    </submittedName>
</protein>
<accession>A0A0N4ZMY8</accession>
<evidence type="ECO:0000313" key="2">
    <source>
        <dbReference type="WBParaSite" id="PTRK_0000990500.1"/>
    </source>
</evidence>
<evidence type="ECO:0000313" key="1">
    <source>
        <dbReference type="Proteomes" id="UP000038045"/>
    </source>
</evidence>
<keyword evidence="1" id="KW-1185">Reference proteome</keyword>
<sequence length="187" mass="21913">MSEVRGNLFINAVNQFIESYDSVVTDIEYYFEEDVGDVEEIDNMVQNSDNIVESNVSEYIMDVEEDKKYKEFLRITRLHQKHVQNEKREKLEKNVGTEVDFNSQTFMLNGEEFFWADKVGIEGIKITSSNLPNEQKKKDEKFKEKEALYGNKAQEIMALEAKMELEFKEKFLELNPPIFPCVSLRIG</sequence>
<dbReference type="STRING" id="131310.A0A0N4ZMY8"/>
<name>A0A0N4ZMY8_PARTI</name>
<dbReference type="WBParaSite" id="PTRK_0000990500.1">
    <property type="protein sequence ID" value="PTRK_0000990500.1"/>
    <property type="gene ID" value="PTRK_0000990500"/>
</dbReference>
<reference evidence="2" key="1">
    <citation type="submission" date="2017-02" db="UniProtKB">
        <authorList>
            <consortium name="WormBaseParasite"/>
        </authorList>
    </citation>
    <scope>IDENTIFICATION</scope>
</reference>
<dbReference type="AlphaFoldDB" id="A0A0N4ZMY8"/>
<organism evidence="1 2">
    <name type="scientific">Parastrongyloides trichosuri</name>
    <name type="common">Possum-specific nematode worm</name>
    <dbReference type="NCBI Taxonomy" id="131310"/>
    <lineage>
        <taxon>Eukaryota</taxon>
        <taxon>Metazoa</taxon>
        <taxon>Ecdysozoa</taxon>
        <taxon>Nematoda</taxon>
        <taxon>Chromadorea</taxon>
        <taxon>Rhabditida</taxon>
        <taxon>Tylenchina</taxon>
        <taxon>Panagrolaimomorpha</taxon>
        <taxon>Strongyloidoidea</taxon>
        <taxon>Strongyloididae</taxon>
        <taxon>Parastrongyloides</taxon>
    </lineage>
</organism>